<keyword evidence="11" id="KW-1185">Reference proteome</keyword>
<dbReference type="Pfam" id="PF00059">
    <property type="entry name" value="Lectin_C"/>
    <property type="match status" value="1"/>
</dbReference>
<evidence type="ECO:0000313" key="10">
    <source>
        <dbReference type="EMBL" id="CAH7423090.1"/>
    </source>
</evidence>
<gene>
    <name evidence="10" type="primary">Klrb1</name>
    <name evidence="10" type="ORF">PHOROB_LOCUS16898</name>
</gene>
<dbReference type="PROSITE" id="PS50041">
    <property type="entry name" value="C_TYPE_LECTIN_2"/>
    <property type="match status" value="1"/>
</dbReference>
<keyword evidence="5 8" id="KW-1133">Transmembrane helix</keyword>
<keyword evidence="6 8" id="KW-0472">Membrane</keyword>
<evidence type="ECO:0000259" key="9">
    <source>
        <dbReference type="PROSITE" id="PS50041"/>
    </source>
</evidence>
<dbReference type="SMART" id="SM00034">
    <property type="entry name" value="CLECT"/>
    <property type="match status" value="1"/>
</dbReference>
<comment type="caution">
    <text evidence="10">The sequence shown here is derived from an EMBL/GenBank/DDBJ whole genome shotgun (WGS) entry which is preliminary data.</text>
</comment>
<feature type="transmembrane region" description="Helical" evidence="8">
    <location>
        <begin position="45"/>
        <end position="66"/>
    </location>
</feature>
<comment type="subcellular location">
    <subcellularLocation>
        <location evidence="1">Membrane</location>
        <topology evidence="1">Single-pass type II membrane protein</topology>
    </subcellularLocation>
</comment>
<dbReference type="Proteomes" id="UP001152836">
    <property type="component" value="Unassembled WGS sequence"/>
</dbReference>
<dbReference type="InterPro" id="IPR016187">
    <property type="entry name" value="CTDL_fold"/>
</dbReference>
<dbReference type="InterPro" id="IPR051527">
    <property type="entry name" value="KLR_subfamily_B"/>
</dbReference>
<evidence type="ECO:0000256" key="5">
    <source>
        <dbReference type="ARBA" id="ARBA00022989"/>
    </source>
</evidence>
<dbReference type="CDD" id="cd03593">
    <property type="entry name" value="CLECT_NK_receptors_like"/>
    <property type="match status" value="1"/>
</dbReference>
<dbReference type="AlphaFoldDB" id="A0AAV0A9A3"/>
<dbReference type="GO" id="GO:0030246">
    <property type="term" value="F:carbohydrate binding"/>
    <property type="evidence" value="ECO:0007669"/>
    <property type="project" value="UniProtKB-KW"/>
</dbReference>
<protein>
    <submittedName>
        <fullName evidence="10">Klrb1 protein</fullName>
    </submittedName>
</protein>
<dbReference type="InterPro" id="IPR001304">
    <property type="entry name" value="C-type_lectin-like"/>
</dbReference>
<dbReference type="SUPFAM" id="SSF56436">
    <property type="entry name" value="C-type lectin-like"/>
    <property type="match status" value="1"/>
</dbReference>
<accession>A0AAV0A9A3</accession>
<keyword evidence="2 8" id="KW-0812">Transmembrane</keyword>
<keyword evidence="3" id="KW-0430">Lectin</keyword>
<evidence type="ECO:0000256" key="8">
    <source>
        <dbReference type="SAM" id="Phobius"/>
    </source>
</evidence>
<dbReference type="EMBL" id="CALSGD010001622">
    <property type="protein sequence ID" value="CAH7423090.1"/>
    <property type="molecule type" value="Genomic_DNA"/>
</dbReference>
<evidence type="ECO:0000313" key="11">
    <source>
        <dbReference type="Proteomes" id="UP001152836"/>
    </source>
</evidence>
<dbReference type="InterPro" id="IPR016186">
    <property type="entry name" value="C-type_lectin-like/link_sf"/>
</dbReference>
<evidence type="ECO:0000256" key="3">
    <source>
        <dbReference type="ARBA" id="ARBA00022734"/>
    </source>
</evidence>
<dbReference type="GO" id="GO:0038023">
    <property type="term" value="F:signaling receptor activity"/>
    <property type="evidence" value="ECO:0007669"/>
    <property type="project" value="TreeGrafter"/>
</dbReference>
<dbReference type="Gene3D" id="3.10.100.10">
    <property type="entry name" value="Mannose-Binding Protein A, subunit A"/>
    <property type="match status" value="1"/>
</dbReference>
<dbReference type="PANTHER" id="PTHR46784">
    <property type="entry name" value="KILLER CELL LECTIN-LIKE RECEPTOR SUBFAMILY B MEMBER 1"/>
    <property type="match status" value="1"/>
</dbReference>
<feature type="domain" description="C-type lectin" evidence="9">
    <location>
        <begin position="101"/>
        <end position="211"/>
    </location>
</feature>
<evidence type="ECO:0000256" key="7">
    <source>
        <dbReference type="ARBA" id="ARBA00023157"/>
    </source>
</evidence>
<evidence type="ECO:0000256" key="1">
    <source>
        <dbReference type="ARBA" id="ARBA00004606"/>
    </source>
</evidence>
<name>A0AAV0A9A3_PHORO</name>
<dbReference type="GO" id="GO:0005886">
    <property type="term" value="C:plasma membrane"/>
    <property type="evidence" value="ECO:0007669"/>
    <property type="project" value="TreeGrafter"/>
</dbReference>
<organism evidence="10 11">
    <name type="scientific">Phodopus roborovskii</name>
    <name type="common">Roborovski's desert hamster</name>
    <name type="synonym">Cricetulus roborovskii</name>
    <dbReference type="NCBI Taxonomy" id="109678"/>
    <lineage>
        <taxon>Eukaryota</taxon>
        <taxon>Metazoa</taxon>
        <taxon>Chordata</taxon>
        <taxon>Craniata</taxon>
        <taxon>Vertebrata</taxon>
        <taxon>Euteleostomi</taxon>
        <taxon>Mammalia</taxon>
        <taxon>Eutheria</taxon>
        <taxon>Euarchontoglires</taxon>
        <taxon>Glires</taxon>
        <taxon>Rodentia</taxon>
        <taxon>Myomorpha</taxon>
        <taxon>Muroidea</taxon>
        <taxon>Cricetidae</taxon>
        <taxon>Cricetinae</taxon>
        <taxon>Phodopus</taxon>
    </lineage>
</organism>
<reference evidence="10" key="1">
    <citation type="submission" date="2022-06" db="EMBL/GenBank/DDBJ databases">
        <authorList>
            <person name="Andreotti S."/>
            <person name="Wyler E."/>
        </authorList>
    </citation>
    <scope>NUCLEOTIDE SEQUENCE</scope>
</reference>
<dbReference type="InterPro" id="IPR033992">
    <property type="entry name" value="NKR-like_CTLD"/>
</dbReference>
<evidence type="ECO:0000256" key="6">
    <source>
        <dbReference type="ARBA" id="ARBA00023136"/>
    </source>
</evidence>
<dbReference type="PANTHER" id="PTHR46784:SF1">
    <property type="entry name" value="KILLER CELL LECTIN-LIKE RECEPTOR SUBFAMILY B MEMBER 1"/>
    <property type="match status" value="1"/>
</dbReference>
<keyword evidence="4" id="KW-0735">Signal-anchor</keyword>
<evidence type="ECO:0000256" key="4">
    <source>
        <dbReference type="ARBA" id="ARBA00022968"/>
    </source>
</evidence>
<sequence>MDTSVVYADLNLARTQGLGHASPLSFHSDACQCPYWHQLALKLSCAGLVLLVLSLTGLSVSVGFLVQKPPTEKCSVTAQENRTEPKGGSAMLKCLREWHSYQEKCLFISQTSRPWSEGLADCSEKETTLLIIEDEGELKYIQDFLKNKDHQFFTGLNYAPSEKTWMWVNGSTLNPDLLQVTGKAEEDSCAVFSKREVFSDSCSADNRWICQKKLKRV</sequence>
<evidence type="ECO:0000256" key="2">
    <source>
        <dbReference type="ARBA" id="ARBA00022692"/>
    </source>
</evidence>
<dbReference type="GO" id="GO:0009986">
    <property type="term" value="C:cell surface"/>
    <property type="evidence" value="ECO:0007669"/>
    <property type="project" value="TreeGrafter"/>
</dbReference>
<dbReference type="GO" id="GO:0042269">
    <property type="term" value="P:regulation of natural killer cell mediated cytotoxicity"/>
    <property type="evidence" value="ECO:0007669"/>
    <property type="project" value="TreeGrafter"/>
</dbReference>
<keyword evidence="7" id="KW-1015">Disulfide bond</keyword>
<proteinExistence type="predicted"/>